<protein>
    <submittedName>
        <fullName evidence="3">Reverse transcriptase domain-containing protein</fullName>
    </submittedName>
</protein>
<keyword evidence="2" id="KW-1185">Reference proteome</keyword>
<reference evidence="1 2" key="1">
    <citation type="submission" date="2018-11" db="EMBL/GenBank/DDBJ databases">
        <authorList>
            <consortium name="Pathogen Informatics"/>
        </authorList>
    </citation>
    <scope>NUCLEOTIDE SEQUENCE [LARGE SCALE GENOMIC DNA]</scope>
</reference>
<organism evidence="2 3">
    <name type="scientific">Heligmosomoides polygyrus</name>
    <name type="common">Parasitic roundworm</name>
    <dbReference type="NCBI Taxonomy" id="6339"/>
    <lineage>
        <taxon>Eukaryota</taxon>
        <taxon>Metazoa</taxon>
        <taxon>Ecdysozoa</taxon>
        <taxon>Nematoda</taxon>
        <taxon>Chromadorea</taxon>
        <taxon>Rhabditida</taxon>
        <taxon>Rhabditina</taxon>
        <taxon>Rhabditomorpha</taxon>
        <taxon>Strongyloidea</taxon>
        <taxon>Heligmosomidae</taxon>
        <taxon>Heligmosomoides</taxon>
    </lineage>
</organism>
<dbReference type="PANTHER" id="PTHR21301">
    <property type="entry name" value="REVERSE TRANSCRIPTASE"/>
    <property type="match status" value="1"/>
</dbReference>
<dbReference type="AlphaFoldDB" id="A0A183F4J7"/>
<dbReference type="EMBL" id="UZAH01001059">
    <property type="protein sequence ID" value="VDO19472.1"/>
    <property type="molecule type" value="Genomic_DNA"/>
</dbReference>
<dbReference type="WBParaSite" id="HPBE_0000108901-mRNA-1">
    <property type="protein sequence ID" value="HPBE_0000108901-mRNA-1"/>
    <property type="gene ID" value="HPBE_0000108901"/>
</dbReference>
<reference evidence="3" key="2">
    <citation type="submission" date="2019-09" db="UniProtKB">
        <authorList>
            <consortium name="WormBaseParasite"/>
        </authorList>
    </citation>
    <scope>IDENTIFICATION</scope>
</reference>
<name>A0A183F4J7_HELPZ</name>
<evidence type="ECO:0000313" key="3">
    <source>
        <dbReference type="WBParaSite" id="HPBE_0000108901-mRNA-1"/>
    </source>
</evidence>
<gene>
    <name evidence="1" type="ORF">HPBE_LOCUS1090</name>
</gene>
<dbReference type="Proteomes" id="UP000050761">
    <property type="component" value="Unassembled WGS sequence"/>
</dbReference>
<accession>A0A183F4J7</accession>
<evidence type="ECO:0000313" key="2">
    <source>
        <dbReference type="Proteomes" id="UP000050761"/>
    </source>
</evidence>
<sequence length="139" mass="15499">MEGITSDVLECHCKPSEPLVLLSIVITPNLVDLQAPVVSWVSIASAARAVWLSAKRQNVPHPTNVSRENAMQAVFEMLGEYQDQISLYGLSIAQVMTITDECLQCNIFKWSNEYYRQIRGLAMGQRLAPVLAIAYMSKI</sequence>
<evidence type="ECO:0000313" key="1">
    <source>
        <dbReference type="EMBL" id="VDO19472.1"/>
    </source>
</evidence>
<dbReference type="OrthoDB" id="5862033at2759"/>
<dbReference type="PANTHER" id="PTHR21301:SF10">
    <property type="entry name" value="REVERSE TRANSCRIPTASE DOMAIN-CONTAINING PROTEIN"/>
    <property type="match status" value="1"/>
</dbReference>
<accession>A0A3P7WPP5</accession>
<proteinExistence type="predicted"/>